<feature type="region of interest" description="Disordered" evidence="1">
    <location>
        <begin position="473"/>
        <end position="504"/>
    </location>
</feature>
<reference evidence="3 4" key="1">
    <citation type="submission" date="2016-06" db="EMBL/GenBank/DDBJ databases">
        <title>Evolution of pathogenesis and genome organization in the Tremellales.</title>
        <authorList>
            <person name="Cuomo C."/>
            <person name="Litvintseva A."/>
            <person name="Heitman J."/>
            <person name="Chen Y."/>
            <person name="Sun S."/>
            <person name="Springer D."/>
            <person name="Dromer F."/>
            <person name="Young S."/>
            <person name="Zeng Q."/>
            <person name="Chapman S."/>
            <person name="Gujja S."/>
            <person name="Saif S."/>
            <person name="Birren B."/>
        </authorList>
    </citation>
    <scope>NUCLEOTIDE SEQUENCE [LARGE SCALE GENOMIC DNA]</scope>
    <source>
        <strain evidence="3 4">CBS 7118</strain>
    </source>
</reference>
<feature type="region of interest" description="Disordered" evidence="1">
    <location>
        <begin position="620"/>
        <end position="644"/>
    </location>
</feature>
<proteinExistence type="predicted"/>
<dbReference type="GeneID" id="30192835"/>
<keyword evidence="2" id="KW-1133">Transmembrane helix</keyword>
<evidence type="ECO:0000313" key="3">
    <source>
        <dbReference type="EMBL" id="ODN98378.1"/>
    </source>
</evidence>
<dbReference type="Proteomes" id="UP000094819">
    <property type="component" value="Unassembled WGS sequence"/>
</dbReference>
<dbReference type="AlphaFoldDB" id="A0A1E3JBX0"/>
<dbReference type="EMBL" id="AWGH01000009">
    <property type="protein sequence ID" value="ODN98378.1"/>
    <property type="molecule type" value="Genomic_DNA"/>
</dbReference>
<evidence type="ECO:0000256" key="1">
    <source>
        <dbReference type="SAM" id="MobiDB-lite"/>
    </source>
</evidence>
<organism evidence="3 4">
    <name type="scientific">Cryptococcus wingfieldii CBS 7118</name>
    <dbReference type="NCBI Taxonomy" id="1295528"/>
    <lineage>
        <taxon>Eukaryota</taxon>
        <taxon>Fungi</taxon>
        <taxon>Dikarya</taxon>
        <taxon>Basidiomycota</taxon>
        <taxon>Agaricomycotina</taxon>
        <taxon>Tremellomycetes</taxon>
        <taxon>Tremellales</taxon>
        <taxon>Cryptococcaceae</taxon>
        <taxon>Cryptococcus</taxon>
    </lineage>
</organism>
<accession>A0A1E3JBX0</accession>
<dbReference type="OrthoDB" id="21589at2759"/>
<dbReference type="RefSeq" id="XP_019032240.1">
    <property type="nucleotide sequence ID" value="XM_019175750.1"/>
</dbReference>
<evidence type="ECO:0000313" key="4">
    <source>
        <dbReference type="Proteomes" id="UP000094819"/>
    </source>
</evidence>
<keyword evidence="4" id="KW-1185">Reference proteome</keyword>
<feature type="transmembrane region" description="Helical" evidence="2">
    <location>
        <begin position="408"/>
        <end position="426"/>
    </location>
</feature>
<feature type="compositionally biased region" description="Basic residues" evidence="1">
    <location>
        <begin position="34"/>
        <end position="44"/>
    </location>
</feature>
<evidence type="ECO:0008006" key="5">
    <source>
        <dbReference type="Google" id="ProtNLM"/>
    </source>
</evidence>
<name>A0A1E3JBX0_9TREE</name>
<comment type="caution">
    <text evidence="3">The sequence shown here is derived from an EMBL/GenBank/DDBJ whole genome shotgun (WGS) entry which is preliminary data.</text>
</comment>
<keyword evidence="2" id="KW-0812">Transmembrane</keyword>
<gene>
    <name evidence="3" type="ORF">L198_03622</name>
</gene>
<feature type="region of interest" description="Disordered" evidence="1">
    <location>
        <begin position="574"/>
        <end position="596"/>
    </location>
</feature>
<evidence type="ECO:0000256" key="2">
    <source>
        <dbReference type="SAM" id="Phobius"/>
    </source>
</evidence>
<feature type="transmembrane region" description="Helical" evidence="2">
    <location>
        <begin position="432"/>
        <end position="451"/>
    </location>
</feature>
<sequence>MQPEAPPHTPDNPTSPARLFPHHTPQPADTPPSLRHRTPRHYHHHDQPAHINTVRIRFKTPHSDAEAGLDRIKEGWEFDQDVLVGDIKNRLSEGSLEGAGRWVRDGMRFVYRGQILKDQQKIKDALGADPSNDQVFTIHIVARHIADSFEYAAGSSTAALAAVTRIEEPTYSAAQSAAYSSLNSFAVLESIHFILFLSRYNLSVILGLKPMEWHETSPPPIVDIEEARQGVISVIRAFAGVRMASEEGWEDWHIACSGISSEEMTVGYTDPAQRGVIENDIRSTFSSLVGRNWTDRYSRQVIETEIEGHVYTVQLPSMDQCSPEILARLYVYLRQLALVPLLNNVLYDAMSQQQQSQPAFAPTPAPTRTVPVPPILIPTPTLASYGTFLYHFFHAFYGRLDGILLRQLAFATIRVFFLFSMFTYSLKWTDPMYWVICAVSALWWASTYWPLFTLAWRSAWWETYGPLEDAIRANGERRGGPQGRDQAAPRVAERQIPTPRNHTSMPRGHLLARAHLATDRNLIAARRRQPPPWWQTQLALPIVLWVITLIPTYEAQRARIIRLRERAMRERALPAGGDTAGGAAGEDNVPTPEPVIPEGLAPVARRYYERVLSRTERIDWDEEREAQRAMGAGEDGEGGAGGRA</sequence>
<feature type="compositionally biased region" description="Pro residues" evidence="1">
    <location>
        <begin position="1"/>
        <end position="10"/>
    </location>
</feature>
<keyword evidence="2" id="KW-0472">Membrane</keyword>
<protein>
    <recommendedName>
        <fullName evidence="5">Ubiquitin-like domain-containing protein</fullName>
    </recommendedName>
</protein>
<feature type="region of interest" description="Disordered" evidence="1">
    <location>
        <begin position="1"/>
        <end position="50"/>
    </location>
</feature>